<evidence type="ECO:0000313" key="1">
    <source>
        <dbReference type="EMBL" id="SNR13959.1"/>
    </source>
</evidence>
<keyword evidence="2" id="KW-1185">Reference proteome</keyword>
<evidence type="ECO:0000313" key="2">
    <source>
        <dbReference type="Proteomes" id="UP000215214"/>
    </source>
</evidence>
<protein>
    <submittedName>
        <fullName evidence="1">Uncharacterized protein</fullName>
    </submittedName>
</protein>
<gene>
    <name evidence="1" type="ORF">TJEJU_0153</name>
</gene>
<sequence length="116" mass="13768">MKKRFTYVGYIKIEYQPLISLMREMLISSKVKERYAADIEKEINYKDEKLDIYIHEDGNNGFLIDIELLGSFVEANEFINNFTKKLREKNITHQFEWSGVGENDEEVGEEYEISFP</sequence>
<proteinExistence type="predicted"/>
<reference evidence="1 2" key="1">
    <citation type="submission" date="2017-07" db="EMBL/GenBank/DDBJ databases">
        <authorList>
            <person name="Sun Z.S."/>
            <person name="Albrecht U."/>
            <person name="Echele G."/>
            <person name="Lee C.C."/>
        </authorList>
    </citation>
    <scope>NUCLEOTIDE SEQUENCE [LARGE SCALE GENOMIC DNA]</scope>
    <source>
        <strain evidence="2">type strain: KCTC 22618</strain>
    </source>
</reference>
<dbReference type="KEGG" id="tje:TJEJU_0153"/>
<organism evidence="1 2">
    <name type="scientific">Tenacibaculum jejuense</name>
    <dbReference type="NCBI Taxonomy" id="584609"/>
    <lineage>
        <taxon>Bacteria</taxon>
        <taxon>Pseudomonadati</taxon>
        <taxon>Bacteroidota</taxon>
        <taxon>Flavobacteriia</taxon>
        <taxon>Flavobacteriales</taxon>
        <taxon>Flavobacteriaceae</taxon>
        <taxon>Tenacibaculum</taxon>
    </lineage>
</organism>
<dbReference type="EMBL" id="LT899436">
    <property type="protein sequence ID" value="SNR13959.1"/>
    <property type="molecule type" value="Genomic_DNA"/>
</dbReference>
<dbReference type="AlphaFoldDB" id="A0A238U421"/>
<accession>A0A238U421</accession>
<dbReference type="Proteomes" id="UP000215214">
    <property type="component" value="Chromosome TJEJU"/>
</dbReference>
<dbReference type="RefSeq" id="WP_095068829.1">
    <property type="nucleotide sequence ID" value="NZ_LT899436.1"/>
</dbReference>
<name>A0A238U421_9FLAO</name>